<evidence type="ECO:0000313" key="3">
    <source>
        <dbReference type="Proteomes" id="UP001054837"/>
    </source>
</evidence>
<dbReference type="EMBL" id="BPLQ01008625">
    <property type="protein sequence ID" value="GIY38505.1"/>
    <property type="molecule type" value="Genomic_DNA"/>
</dbReference>
<reference evidence="2 3" key="1">
    <citation type="submission" date="2021-06" db="EMBL/GenBank/DDBJ databases">
        <title>Caerostris darwini draft genome.</title>
        <authorList>
            <person name="Kono N."/>
            <person name="Arakawa K."/>
        </authorList>
    </citation>
    <scope>NUCLEOTIDE SEQUENCE [LARGE SCALE GENOMIC DNA]</scope>
</reference>
<accession>A0AAV4SWJ0</accession>
<dbReference type="Proteomes" id="UP001054837">
    <property type="component" value="Unassembled WGS sequence"/>
</dbReference>
<evidence type="ECO:0000313" key="2">
    <source>
        <dbReference type="EMBL" id="GIY38505.1"/>
    </source>
</evidence>
<comment type="caution">
    <text evidence="2">The sequence shown here is derived from an EMBL/GenBank/DDBJ whole genome shotgun (WGS) entry which is preliminary data.</text>
</comment>
<evidence type="ECO:0000256" key="1">
    <source>
        <dbReference type="SAM" id="MobiDB-lite"/>
    </source>
</evidence>
<gene>
    <name evidence="2" type="ORF">CDAR_512581</name>
</gene>
<protein>
    <submittedName>
        <fullName evidence="2">Uncharacterized protein</fullName>
    </submittedName>
</protein>
<proteinExistence type="predicted"/>
<organism evidence="2 3">
    <name type="scientific">Caerostris darwini</name>
    <dbReference type="NCBI Taxonomy" id="1538125"/>
    <lineage>
        <taxon>Eukaryota</taxon>
        <taxon>Metazoa</taxon>
        <taxon>Ecdysozoa</taxon>
        <taxon>Arthropoda</taxon>
        <taxon>Chelicerata</taxon>
        <taxon>Arachnida</taxon>
        <taxon>Araneae</taxon>
        <taxon>Araneomorphae</taxon>
        <taxon>Entelegynae</taxon>
        <taxon>Araneoidea</taxon>
        <taxon>Araneidae</taxon>
        <taxon>Caerostris</taxon>
    </lineage>
</organism>
<keyword evidence="3" id="KW-1185">Reference proteome</keyword>
<dbReference type="AlphaFoldDB" id="A0AAV4SWJ0"/>
<feature type="region of interest" description="Disordered" evidence="1">
    <location>
        <begin position="63"/>
        <end position="83"/>
    </location>
</feature>
<name>A0AAV4SWJ0_9ARAC</name>
<sequence length="154" mass="17177">MIFLTKDKTCNNSVEASETTHSLLLSKVNFFVLFLRTSPSPFTGIAHKVASPNFHNCPSHYNNKKNSKEKEASSSESGGCKTPRFSIRRGPHCSCPSRFPINDALKQGRREAGMGQLATCWHSDFGCGRSQLGRELLSFACSCSSWKLIRERMK</sequence>